<proteinExistence type="predicted"/>
<gene>
    <name evidence="2" type="ORF">GCK72_019164</name>
</gene>
<dbReference type="AlphaFoldDB" id="A0A6A5GDW0"/>
<organism evidence="2 3">
    <name type="scientific">Caenorhabditis remanei</name>
    <name type="common">Caenorhabditis vulgaris</name>
    <dbReference type="NCBI Taxonomy" id="31234"/>
    <lineage>
        <taxon>Eukaryota</taxon>
        <taxon>Metazoa</taxon>
        <taxon>Ecdysozoa</taxon>
        <taxon>Nematoda</taxon>
        <taxon>Chromadorea</taxon>
        <taxon>Rhabditida</taxon>
        <taxon>Rhabditina</taxon>
        <taxon>Rhabditomorpha</taxon>
        <taxon>Rhabditoidea</taxon>
        <taxon>Rhabditidae</taxon>
        <taxon>Peloderinae</taxon>
        <taxon>Caenorhabditis</taxon>
    </lineage>
</organism>
<feature type="compositionally biased region" description="Basic and acidic residues" evidence="1">
    <location>
        <begin position="25"/>
        <end position="42"/>
    </location>
</feature>
<dbReference type="EMBL" id="WUAV01000005">
    <property type="protein sequence ID" value="KAF1752609.1"/>
    <property type="molecule type" value="Genomic_DNA"/>
</dbReference>
<accession>A0A6A5GDW0</accession>
<dbReference type="CTD" id="78776756"/>
<protein>
    <submittedName>
        <fullName evidence="2">Uncharacterized protein</fullName>
    </submittedName>
</protein>
<evidence type="ECO:0000313" key="3">
    <source>
        <dbReference type="Proteomes" id="UP000483820"/>
    </source>
</evidence>
<evidence type="ECO:0000313" key="2">
    <source>
        <dbReference type="EMBL" id="KAF1752609.1"/>
    </source>
</evidence>
<evidence type="ECO:0000256" key="1">
    <source>
        <dbReference type="SAM" id="MobiDB-lite"/>
    </source>
</evidence>
<reference evidence="2 3" key="1">
    <citation type="submission" date="2019-12" db="EMBL/GenBank/DDBJ databases">
        <title>Chromosome-level assembly of the Caenorhabditis remanei genome.</title>
        <authorList>
            <person name="Teterina A.A."/>
            <person name="Willis J.H."/>
            <person name="Phillips P.C."/>
        </authorList>
    </citation>
    <scope>NUCLEOTIDE SEQUENCE [LARGE SCALE GENOMIC DNA]</scope>
    <source>
        <strain evidence="2 3">PX506</strain>
        <tissue evidence="2">Whole organism</tissue>
    </source>
</reference>
<dbReference type="Proteomes" id="UP000483820">
    <property type="component" value="Chromosome V"/>
</dbReference>
<dbReference type="KEGG" id="crq:GCK72_019164"/>
<dbReference type="GeneID" id="78776756"/>
<name>A0A6A5GDW0_CAERE</name>
<comment type="caution">
    <text evidence="2">The sequence shown here is derived from an EMBL/GenBank/DDBJ whole genome shotgun (WGS) entry which is preliminary data.</text>
</comment>
<sequence length="289" mass="33929">MGSRTSKLGNKKNARETETSENQLDEERINSEKEDKDWEFIDDKNPEYQQYMFSTMDVENTPSLTGAVLVLSFQDPERNTDISEKSQNQREEKENHILIDPLCSEYYGLQLEVKLNQHSTYLERLGEIGNLSREVYKLCRIRLNNRKLYSLFLKAAGSMLDEPTVRRTLSTFQRYTSQYIVSESQKDVASISLKKKENKKFSLIRPFRNAARKLQLRFSQRKVKLKCKGSPSFGVRMYKTASFCYRKPYIAKELLVSTYRFVKVSHDAGIWTWKSIWKMMKPNLFVTNS</sequence>
<feature type="region of interest" description="Disordered" evidence="1">
    <location>
        <begin position="1"/>
        <end position="42"/>
    </location>
</feature>
<dbReference type="RefSeq" id="XP_053581815.1">
    <property type="nucleotide sequence ID" value="XM_053732902.1"/>
</dbReference>